<evidence type="ECO:0000256" key="1">
    <source>
        <dbReference type="ARBA" id="ARBA00023027"/>
    </source>
</evidence>
<dbReference type="GO" id="GO:0007165">
    <property type="term" value="P:signal transduction"/>
    <property type="evidence" value="ECO:0007669"/>
    <property type="project" value="InterPro"/>
</dbReference>
<proteinExistence type="predicted"/>
<accession>A0A2P5G2A6</accession>
<dbReference type="PANTHER" id="PTHR32009:SF110">
    <property type="entry name" value="DISEASE RESISTANCE PROTEIN (TIR-NBS-LRR CLASS)"/>
    <property type="match status" value="1"/>
</dbReference>
<dbReference type="PROSITE" id="PS50104">
    <property type="entry name" value="TIR"/>
    <property type="match status" value="1"/>
</dbReference>
<dbReference type="EMBL" id="JXTC01000001">
    <property type="protein sequence ID" value="POO04165.1"/>
    <property type="molecule type" value="Genomic_DNA"/>
</dbReference>
<dbReference type="Proteomes" id="UP000237000">
    <property type="component" value="Unassembled WGS sequence"/>
</dbReference>
<evidence type="ECO:0000259" key="2">
    <source>
        <dbReference type="PROSITE" id="PS50104"/>
    </source>
</evidence>
<dbReference type="OrthoDB" id="1905256at2759"/>
<organism evidence="3 4">
    <name type="scientific">Trema orientale</name>
    <name type="common">Charcoal tree</name>
    <name type="synonym">Celtis orientalis</name>
    <dbReference type="NCBI Taxonomy" id="63057"/>
    <lineage>
        <taxon>Eukaryota</taxon>
        <taxon>Viridiplantae</taxon>
        <taxon>Streptophyta</taxon>
        <taxon>Embryophyta</taxon>
        <taxon>Tracheophyta</taxon>
        <taxon>Spermatophyta</taxon>
        <taxon>Magnoliopsida</taxon>
        <taxon>eudicotyledons</taxon>
        <taxon>Gunneridae</taxon>
        <taxon>Pentapetalae</taxon>
        <taxon>rosids</taxon>
        <taxon>fabids</taxon>
        <taxon>Rosales</taxon>
        <taxon>Cannabaceae</taxon>
        <taxon>Trema</taxon>
    </lineage>
</organism>
<dbReference type="Pfam" id="PF01582">
    <property type="entry name" value="TIR"/>
    <property type="match status" value="1"/>
</dbReference>
<dbReference type="AlphaFoldDB" id="A0A2P5G2A6"/>
<keyword evidence="1" id="KW-0520">NAD</keyword>
<dbReference type="FunFam" id="3.40.50.10140:FF:000007">
    <property type="entry name" value="Disease resistance protein (TIR-NBS-LRR class)"/>
    <property type="match status" value="1"/>
</dbReference>
<comment type="caution">
    <text evidence="3">The sequence shown here is derived from an EMBL/GenBank/DDBJ whole genome shotgun (WGS) entry which is preliminary data.</text>
</comment>
<sequence>MASSVASSSSSSSSNSTWKKYHVFISFRGEDTRKTFTSHLYHAFSVKKINAYIDEESLKKGDNISPSLLKAIEESMISVIILSENYASSRWCLDELNQTLRCNETHNQIVVPIFYGVDPSDVRKQQRSYASAFAAHENRFKDQVEKVQQWRNSLTRVADFSGFDSSNYW</sequence>
<protein>
    <submittedName>
        <fullName evidence="3">TIR domain containing protein</fullName>
    </submittedName>
</protein>
<dbReference type="SUPFAM" id="SSF52200">
    <property type="entry name" value="Toll/Interleukin receptor TIR domain"/>
    <property type="match status" value="1"/>
</dbReference>
<evidence type="ECO:0000313" key="3">
    <source>
        <dbReference type="EMBL" id="POO04165.1"/>
    </source>
</evidence>
<keyword evidence="4" id="KW-1185">Reference proteome</keyword>
<reference evidence="4" key="1">
    <citation type="submission" date="2016-06" db="EMBL/GenBank/DDBJ databases">
        <title>Parallel loss of symbiosis genes in relatives of nitrogen-fixing non-legume Parasponia.</title>
        <authorList>
            <person name="Van Velzen R."/>
            <person name="Holmer R."/>
            <person name="Bu F."/>
            <person name="Rutten L."/>
            <person name="Van Zeijl A."/>
            <person name="Liu W."/>
            <person name="Santuari L."/>
            <person name="Cao Q."/>
            <person name="Sharma T."/>
            <person name="Shen D."/>
            <person name="Roswanjaya Y."/>
            <person name="Wardhani T."/>
            <person name="Kalhor M.S."/>
            <person name="Jansen J."/>
            <person name="Van den Hoogen J."/>
            <person name="Gungor B."/>
            <person name="Hartog M."/>
            <person name="Hontelez J."/>
            <person name="Verver J."/>
            <person name="Yang W.-C."/>
            <person name="Schijlen E."/>
            <person name="Repin R."/>
            <person name="Schilthuizen M."/>
            <person name="Schranz E."/>
            <person name="Heidstra R."/>
            <person name="Miyata K."/>
            <person name="Fedorova E."/>
            <person name="Kohlen W."/>
            <person name="Bisseling T."/>
            <person name="Smit S."/>
            <person name="Geurts R."/>
        </authorList>
    </citation>
    <scope>NUCLEOTIDE SEQUENCE [LARGE SCALE GENOMIC DNA]</scope>
    <source>
        <strain evidence="4">cv. RG33-2</strain>
    </source>
</reference>
<dbReference type="SMART" id="SM00255">
    <property type="entry name" value="TIR"/>
    <property type="match status" value="1"/>
</dbReference>
<gene>
    <name evidence="3" type="ORF">TorRG33x02_004690</name>
</gene>
<dbReference type="InterPro" id="IPR000157">
    <property type="entry name" value="TIR_dom"/>
</dbReference>
<dbReference type="Gene3D" id="3.40.50.10140">
    <property type="entry name" value="Toll/interleukin-1 receptor homology (TIR) domain"/>
    <property type="match status" value="1"/>
</dbReference>
<dbReference type="STRING" id="63057.A0A2P5G2A6"/>
<dbReference type="InterPro" id="IPR035897">
    <property type="entry name" value="Toll_tir_struct_dom_sf"/>
</dbReference>
<name>A0A2P5G2A6_TREOI</name>
<dbReference type="FunCoup" id="A0A2P5G2A6">
    <property type="interactions" value="13"/>
</dbReference>
<dbReference type="PANTHER" id="PTHR32009">
    <property type="entry name" value="TMV RESISTANCE PROTEIN N-LIKE"/>
    <property type="match status" value="1"/>
</dbReference>
<feature type="domain" description="TIR" evidence="2">
    <location>
        <begin position="19"/>
        <end position="169"/>
    </location>
</feature>
<evidence type="ECO:0000313" key="4">
    <source>
        <dbReference type="Proteomes" id="UP000237000"/>
    </source>
</evidence>
<dbReference type="InParanoid" id="A0A2P5G2A6"/>